<dbReference type="PROSITE" id="PS00376">
    <property type="entry name" value="ADOMET_SYNTHASE_1"/>
    <property type="match status" value="1"/>
</dbReference>
<feature type="binding site" evidence="11">
    <location>
        <position position="42"/>
    </location>
    <ligand>
        <name>K(+)</name>
        <dbReference type="ChEBI" id="CHEBI:29103"/>
    </ligand>
</feature>
<evidence type="ECO:0000313" key="18">
    <source>
        <dbReference type="Proteomes" id="UP000185781"/>
    </source>
</evidence>
<feature type="binding site" evidence="11">
    <location>
        <position position="258"/>
    </location>
    <ligand>
        <name>ATP</name>
        <dbReference type="ChEBI" id="CHEBI:30616"/>
        <note>ligand shared between two neighboring subunits</note>
    </ligand>
</feature>
<comment type="subcellular location">
    <subcellularLocation>
        <location evidence="11 12">Cytoplasm</location>
    </subcellularLocation>
</comment>
<dbReference type="InterPro" id="IPR022629">
    <property type="entry name" value="S-AdoMet_synt_central"/>
</dbReference>
<protein>
    <recommendedName>
        <fullName evidence="11">S-adenosylmethionine synthase</fullName>
        <shortName evidence="11">AdoMet synthase</shortName>
        <ecNumber evidence="11">2.5.1.6</ecNumber>
    </recommendedName>
    <alternativeName>
        <fullName evidence="11">MAT</fullName>
    </alternativeName>
    <alternativeName>
        <fullName evidence="11">Methionine adenosyltransferase</fullName>
    </alternativeName>
</protein>
<sequence length="426" mass="46784">MSYLFTSESVSEGHPDKIADQISDALIDHFLAYDKNSKVACETLVTTGQVVLAGEVKSDAYLDVQTIAREVINGIGYTKGEYMFNGDSCGVISAIHEQSPDINQGVDRAVNDESFEAKANAQGAGDQGMMFGYATNETANYMPLALDLAHTILKELSAIRREDSEIKYLRPDAKSQVTIEYSDDHKPIRIDSIVVSTQHDDFGSEEEMLNKIREDIKNILIPRVVALQTEEIKALFNDQIKYHINPTGKFVIGGPHGDTGLTGRKIIVDTYGGKGAHGGGAFSGKDPSKVDRSAAYATRHIAKNLVAAGVADEVLVQVSYAIGVAEPCGLYINTYGTAKVDLNDGEIAKKVSTIFDLRPYAIEQNLKLRNPIYQETASYGHMGKEHYIASKTFNKGHKNELTLENLEFFTWEKLDKVEEIKASFGI</sequence>
<evidence type="ECO:0000259" key="15">
    <source>
        <dbReference type="Pfam" id="PF02772"/>
    </source>
</evidence>
<feature type="binding site" evidence="11">
    <location>
        <position position="258"/>
    </location>
    <ligand>
        <name>L-methionine</name>
        <dbReference type="ChEBI" id="CHEBI:57844"/>
        <note>ligand shared between two neighboring subunits</note>
    </ligand>
</feature>
<evidence type="ECO:0000256" key="9">
    <source>
        <dbReference type="ARBA" id="ARBA00022842"/>
    </source>
</evidence>
<dbReference type="EC" id="2.5.1.6" evidence="11"/>
<feature type="binding site" evidence="11">
    <location>
        <position position="281"/>
    </location>
    <ligand>
        <name>ATP</name>
        <dbReference type="ChEBI" id="CHEBI:30616"/>
        <note>ligand shared between two neighboring subunits</note>
    </ligand>
</feature>
<comment type="cofactor">
    <cofactor evidence="11">
        <name>Mg(2+)</name>
        <dbReference type="ChEBI" id="CHEBI:18420"/>
    </cofactor>
    <text evidence="11">Binds 2 divalent ions per subunit.</text>
</comment>
<dbReference type="OrthoDB" id="9801686at2"/>
<evidence type="ECO:0000256" key="7">
    <source>
        <dbReference type="ARBA" id="ARBA00022741"/>
    </source>
</evidence>
<dbReference type="Pfam" id="PF02773">
    <property type="entry name" value="S-AdoMet_synt_C"/>
    <property type="match status" value="1"/>
</dbReference>
<reference evidence="17 18" key="1">
    <citation type="submission" date="2017-01" db="EMBL/GenBank/DDBJ databases">
        <authorList>
            <person name="Mah S.A."/>
            <person name="Swanson W.J."/>
            <person name="Moy G.W."/>
            <person name="Vacquier V.D."/>
        </authorList>
    </citation>
    <scope>NUCLEOTIDE SEQUENCE [LARGE SCALE GENOMIC DNA]</scope>
    <source>
        <strain evidence="17 18">DSM 18014</strain>
    </source>
</reference>
<organism evidence="17 18">
    <name type="scientific">Chryseobacterium gambrini</name>
    <dbReference type="NCBI Taxonomy" id="373672"/>
    <lineage>
        <taxon>Bacteria</taxon>
        <taxon>Pseudomonadati</taxon>
        <taxon>Bacteroidota</taxon>
        <taxon>Flavobacteriia</taxon>
        <taxon>Flavobacteriales</taxon>
        <taxon>Weeksellaceae</taxon>
        <taxon>Chryseobacterium group</taxon>
        <taxon>Chryseobacterium</taxon>
    </lineage>
</organism>
<proteinExistence type="inferred from homology"/>
<keyword evidence="4 11" id="KW-0554">One-carbon metabolism</keyword>
<dbReference type="GO" id="GO:0006730">
    <property type="term" value="P:one-carbon metabolic process"/>
    <property type="evidence" value="ECO:0007669"/>
    <property type="project" value="UniProtKB-KW"/>
</dbReference>
<dbReference type="UniPathway" id="UPA00315">
    <property type="reaction ID" value="UER00080"/>
</dbReference>
<feature type="domain" description="S-adenosylmethionine synthetase N-terminal" evidence="14">
    <location>
        <begin position="3"/>
        <end position="100"/>
    </location>
</feature>
<comment type="function">
    <text evidence="11">Catalyzes the formation of S-adenosylmethionine (AdoMet) from methionine and ATP. The overall synthetic reaction is composed of two sequential steps, AdoMet formation and the subsequent tripolyphosphate hydrolysis which occurs prior to release of AdoMet from the enzyme.</text>
</comment>
<accession>A0A1N7QV18</accession>
<feature type="binding site" description="in other chain" evidence="11">
    <location>
        <position position="98"/>
    </location>
    <ligand>
        <name>L-methionine</name>
        <dbReference type="ChEBI" id="CHEBI:57844"/>
        <note>ligand shared between two neighboring subunits</note>
    </ligand>
</feature>
<comment type="cofactor">
    <cofactor evidence="11">
        <name>K(+)</name>
        <dbReference type="ChEBI" id="CHEBI:29103"/>
    </cofactor>
    <text evidence="11">Binds 1 potassium ion per subunit.</text>
</comment>
<dbReference type="Pfam" id="PF00438">
    <property type="entry name" value="S-AdoMet_synt_N"/>
    <property type="match status" value="1"/>
</dbReference>
<dbReference type="SUPFAM" id="SSF55973">
    <property type="entry name" value="S-adenosylmethionine synthetase"/>
    <property type="match status" value="3"/>
</dbReference>
<dbReference type="NCBIfam" id="TIGR01034">
    <property type="entry name" value="metK"/>
    <property type="match status" value="1"/>
</dbReference>
<dbReference type="GO" id="GO:0000287">
    <property type="term" value="F:magnesium ion binding"/>
    <property type="evidence" value="ECO:0007669"/>
    <property type="project" value="UniProtKB-UniRule"/>
</dbReference>
<dbReference type="EMBL" id="FTOV01000019">
    <property type="protein sequence ID" value="SIT26649.1"/>
    <property type="molecule type" value="Genomic_DNA"/>
</dbReference>
<gene>
    <name evidence="11" type="primary">metK</name>
    <name evidence="17" type="ORF">SAMN05421785_11915</name>
</gene>
<feature type="region of interest" description="Flexible loop" evidence="11">
    <location>
        <begin position="98"/>
        <end position="108"/>
    </location>
</feature>
<evidence type="ECO:0000256" key="6">
    <source>
        <dbReference type="ARBA" id="ARBA00022723"/>
    </source>
</evidence>
<evidence type="ECO:0000256" key="11">
    <source>
        <dbReference type="HAMAP-Rule" id="MF_00086"/>
    </source>
</evidence>
<dbReference type="InterPro" id="IPR022631">
    <property type="entry name" value="ADOMET_SYNTHASE_CS"/>
</dbReference>
<feature type="binding site" description="in other chain" evidence="11">
    <location>
        <begin position="264"/>
        <end position="265"/>
    </location>
    <ligand>
        <name>ATP</name>
        <dbReference type="ChEBI" id="CHEBI:30616"/>
        <note>ligand shared between two neighboring subunits</note>
    </ligand>
</feature>
<dbReference type="InterPro" id="IPR002133">
    <property type="entry name" value="S-AdoMet_synthetase"/>
</dbReference>
<dbReference type="AlphaFoldDB" id="A0A1N7QV18"/>
<dbReference type="InterPro" id="IPR022628">
    <property type="entry name" value="S-AdoMet_synt_N"/>
</dbReference>
<evidence type="ECO:0000256" key="13">
    <source>
        <dbReference type="RuleBase" id="RU004462"/>
    </source>
</evidence>
<keyword evidence="8 11" id="KW-0067">ATP-binding</keyword>
<evidence type="ECO:0000256" key="1">
    <source>
        <dbReference type="ARBA" id="ARBA00005224"/>
    </source>
</evidence>
<evidence type="ECO:0000256" key="4">
    <source>
        <dbReference type="ARBA" id="ARBA00022563"/>
    </source>
</evidence>
<keyword evidence="7 11" id="KW-0547">Nucleotide-binding</keyword>
<feature type="domain" description="S-adenosylmethionine synthetase central" evidence="15">
    <location>
        <begin position="122"/>
        <end position="250"/>
    </location>
</feature>
<dbReference type="PANTHER" id="PTHR11964">
    <property type="entry name" value="S-ADENOSYLMETHIONINE SYNTHETASE"/>
    <property type="match status" value="1"/>
</dbReference>
<dbReference type="PIRSF" id="PIRSF000497">
    <property type="entry name" value="MAT"/>
    <property type="match status" value="1"/>
</dbReference>
<feature type="binding site" description="in other chain" evidence="11">
    <location>
        <begin position="172"/>
        <end position="174"/>
    </location>
    <ligand>
        <name>ATP</name>
        <dbReference type="ChEBI" id="CHEBI:30616"/>
        <note>ligand shared between two neighboring subunits</note>
    </ligand>
</feature>
<evidence type="ECO:0000256" key="2">
    <source>
        <dbReference type="ARBA" id="ARBA00009685"/>
    </source>
</evidence>
<dbReference type="GO" id="GO:0005524">
    <property type="term" value="F:ATP binding"/>
    <property type="evidence" value="ECO:0007669"/>
    <property type="project" value="UniProtKB-UniRule"/>
</dbReference>
<dbReference type="Pfam" id="PF02772">
    <property type="entry name" value="S-AdoMet_synt_M"/>
    <property type="match status" value="1"/>
</dbReference>
<evidence type="ECO:0000313" key="17">
    <source>
        <dbReference type="EMBL" id="SIT26649.1"/>
    </source>
</evidence>
<dbReference type="FunFam" id="3.30.300.10:FF:000020">
    <property type="entry name" value="S-adenosylmethionine synthase"/>
    <property type="match status" value="1"/>
</dbReference>
<feature type="binding site" description="in other chain" evidence="11">
    <location>
        <position position="55"/>
    </location>
    <ligand>
        <name>L-methionine</name>
        <dbReference type="ChEBI" id="CHEBI:57844"/>
        <note>ligand shared between two neighboring subunits</note>
    </ligand>
</feature>
<name>A0A1N7QV18_9FLAO</name>
<dbReference type="GO" id="GO:0004478">
    <property type="term" value="F:methionine adenosyltransferase activity"/>
    <property type="evidence" value="ECO:0007669"/>
    <property type="project" value="UniProtKB-UniRule"/>
</dbReference>
<keyword evidence="9 11" id="KW-0460">Magnesium</keyword>
<feature type="domain" description="S-adenosylmethionine synthetase C-terminal" evidence="16">
    <location>
        <begin position="252"/>
        <end position="387"/>
    </location>
</feature>
<dbReference type="GO" id="GO:0005737">
    <property type="term" value="C:cytoplasm"/>
    <property type="evidence" value="ECO:0007669"/>
    <property type="project" value="UniProtKB-SubCell"/>
</dbReference>
<evidence type="ECO:0000256" key="12">
    <source>
        <dbReference type="RuleBase" id="RU000542"/>
    </source>
</evidence>
<dbReference type="InterPro" id="IPR022636">
    <property type="entry name" value="S-AdoMet_synthetase_sfam"/>
</dbReference>
<dbReference type="RefSeq" id="WP_076396235.1">
    <property type="nucleotide sequence ID" value="NZ_FTOV01000019.1"/>
</dbReference>
<evidence type="ECO:0000256" key="8">
    <source>
        <dbReference type="ARBA" id="ARBA00022840"/>
    </source>
</evidence>
<dbReference type="CDD" id="cd18079">
    <property type="entry name" value="S-AdoMet_synt"/>
    <property type="match status" value="1"/>
</dbReference>
<dbReference type="Gene3D" id="3.30.300.10">
    <property type="match status" value="3"/>
</dbReference>
<dbReference type="InterPro" id="IPR022630">
    <property type="entry name" value="S-AdoMet_synt_C"/>
</dbReference>
<keyword evidence="6 11" id="KW-0479">Metal-binding</keyword>
<dbReference type="PROSITE" id="PS00377">
    <property type="entry name" value="ADOMET_SYNTHASE_2"/>
    <property type="match status" value="1"/>
</dbReference>
<keyword evidence="3 11" id="KW-0963">Cytoplasm</keyword>
<feature type="binding site" description="in other chain" evidence="11">
    <location>
        <position position="289"/>
    </location>
    <ligand>
        <name>L-methionine</name>
        <dbReference type="ChEBI" id="CHEBI:57844"/>
        <note>ligand shared between two neighboring subunits</note>
    </ligand>
</feature>
<feature type="binding site" description="in other chain" evidence="11">
    <location>
        <position position="14"/>
    </location>
    <ligand>
        <name>ATP</name>
        <dbReference type="ChEBI" id="CHEBI:30616"/>
        <note>ligand shared between two neighboring subunits</note>
    </ligand>
</feature>
<dbReference type="GO" id="GO:0006556">
    <property type="term" value="P:S-adenosylmethionine biosynthetic process"/>
    <property type="evidence" value="ECO:0007669"/>
    <property type="project" value="UniProtKB-UniRule"/>
</dbReference>
<keyword evidence="10 11" id="KW-0630">Potassium</keyword>
<dbReference type="STRING" id="373672.SAMN05421785_11915"/>
<dbReference type="Proteomes" id="UP000185781">
    <property type="component" value="Unassembled WGS sequence"/>
</dbReference>
<evidence type="ECO:0000256" key="5">
    <source>
        <dbReference type="ARBA" id="ARBA00022679"/>
    </source>
</evidence>
<evidence type="ECO:0000259" key="16">
    <source>
        <dbReference type="Pfam" id="PF02773"/>
    </source>
</evidence>
<keyword evidence="5 11" id="KW-0808">Transferase</keyword>
<comment type="subunit">
    <text evidence="11">Homotetramer; dimer of dimers.</text>
</comment>
<feature type="binding site" evidence="11">
    <location>
        <position position="16"/>
    </location>
    <ligand>
        <name>Mg(2+)</name>
        <dbReference type="ChEBI" id="CHEBI:18420"/>
    </ligand>
</feature>
<evidence type="ECO:0000259" key="14">
    <source>
        <dbReference type="Pfam" id="PF00438"/>
    </source>
</evidence>
<comment type="similarity">
    <text evidence="2 11 13">Belongs to the AdoMet synthase family.</text>
</comment>
<dbReference type="HAMAP" id="MF_00086">
    <property type="entry name" value="S_AdoMet_synth1"/>
    <property type="match status" value="1"/>
</dbReference>
<feature type="binding site" description="in other chain" evidence="11">
    <location>
        <begin position="249"/>
        <end position="250"/>
    </location>
    <ligand>
        <name>ATP</name>
        <dbReference type="ChEBI" id="CHEBI:30616"/>
        <note>ligand shared between two neighboring subunits</note>
    </ligand>
</feature>
<comment type="pathway">
    <text evidence="1 11">Amino-acid biosynthesis; S-adenosyl-L-methionine biosynthesis; S-adenosyl-L-methionine from L-methionine: step 1/1.</text>
</comment>
<evidence type="ECO:0000256" key="3">
    <source>
        <dbReference type="ARBA" id="ARBA00022490"/>
    </source>
</evidence>
<comment type="catalytic activity">
    <reaction evidence="11">
        <text>L-methionine + ATP + H2O = S-adenosyl-L-methionine + phosphate + diphosphate</text>
        <dbReference type="Rhea" id="RHEA:21080"/>
        <dbReference type="ChEBI" id="CHEBI:15377"/>
        <dbReference type="ChEBI" id="CHEBI:30616"/>
        <dbReference type="ChEBI" id="CHEBI:33019"/>
        <dbReference type="ChEBI" id="CHEBI:43474"/>
        <dbReference type="ChEBI" id="CHEBI:57844"/>
        <dbReference type="ChEBI" id="CHEBI:59789"/>
        <dbReference type="EC" id="2.5.1.6"/>
    </reaction>
</comment>
<evidence type="ECO:0000256" key="10">
    <source>
        <dbReference type="ARBA" id="ARBA00022958"/>
    </source>
</evidence>
<feature type="binding site" evidence="11">
    <location>
        <position position="285"/>
    </location>
    <ligand>
        <name>ATP</name>
        <dbReference type="ChEBI" id="CHEBI:30616"/>
        <note>ligand shared between two neighboring subunits</note>
    </ligand>
</feature>